<protein>
    <submittedName>
        <fullName evidence="3">Uncharacterized protein</fullName>
    </submittedName>
</protein>
<feature type="region of interest" description="Disordered" evidence="1">
    <location>
        <begin position="51"/>
        <end position="116"/>
    </location>
</feature>
<reference evidence="3" key="1">
    <citation type="journal article" date="2021" name="Proc. Natl. Acad. Sci. U.S.A.">
        <title>Three genomes in the algal genus Volvox reveal the fate of a haploid sex-determining region after a transition to homothallism.</title>
        <authorList>
            <person name="Yamamoto K."/>
            <person name="Hamaji T."/>
            <person name="Kawai-Toyooka H."/>
            <person name="Matsuzaki R."/>
            <person name="Takahashi F."/>
            <person name="Nishimura Y."/>
            <person name="Kawachi M."/>
            <person name="Noguchi H."/>
            <person name="Minakuchi Y."/>
            <person name="Umen J.G."/>
            <person name="Toyoda A."/>
            <person name="Nozaki H."/>
        </authorList>
    </citation>
    <scope>NUCLEOTIDE SEQUENCE</scope>
    <source>
        <strain evidence="3">NIES-3785</strain>
    </source>
</reference>
<evidence type="ECO:0000313" key="3">
    <source>
        <dbReference type="EMBL" id="GIM13215.1"/>
    </source>
</evidence>
<evidence type="ECO:0000256" key="2">
    <source>
        <dbReference type="SAM" id="SignalP"/>
    </source>
</evidence>
<feature type="non-terminal residue" evidence="3">
    <location>
        <position position="588"/>
    </location>
</feature>
<feature type="compositionally biased region" description="Basic and acidic residues" evidence="1">
    <location>
        <begin position="105"/>
        <end position="116"/>
    </location>
</feature>
<name>A0A8J4GQX9_9CHLO</name>
<feature type="chain" id="PRO_5035300303" evidence="2">
    <location>
        <begin position="16"/>
        <end position="588"/>
    </location>
</feature>
<organism evidence="3 4">
    <name type="scientific">Volvox reticuliferus</name>
    <dbReference type="NCBI Taxonomy" id="1737510"/>
    <lineage>
        <taxon>Eukaryota</taxon>
        <taxon>Viridiplantae</taxon>
        <taxon>Chlorophyta</taxon>
        <taxon>core chlorophytes</taxon>
        <taxon>Chlorophyceae</taxon>
        <taxon>CS clade</taxon>
        <taxon>Chlamydomonadales</taxon>
        <taxon>Volvocaceae</taxon>
        <taxon>Volvox</taxon>
    </lineage>
</organism>
<feature type="signal peptide" evidence="2">
    <location>
        <begin position="1"/>
        <end position="15"/>
    </location>
</feature>
<sequence>SIILCMMLMLLDCLAGPGPSSIAAAAASSAASITDHRAAIPAIVGSSALGVDRLSRPSQRRHAPTTNRLPGPAAAKAALISPLGAEKECPNRPRKSASRHRERGKARSKEAFGGSRFKEAELSHACTLGSDDDQAHGGVTAWSPGSRTGSGSCAPPREGGGESRLAEPMLTPSALDVVMVPATGVGVSTASFTSIPGTRHPTEVQRNRPVKSILDLANAAHGGVGSRGSRNCRSSTPTGVIEGVNEDAAVNAVEAGCGTGASILIRLPDGRQLVKVVDDTPSAAAASALSHALGVEQRAMVRFDGGAGALKGLRTLTLAHMFMAGYQRALSFVVDVKQAVHVKRSPLDERPQSGDVSFMYRVMARTRSLAPYDNELPAAIRQARFLLDLSINVRQAWDMKGDVDEEQAYDLADTLYSALLARQAEKDSELLRQRQQQEYDKVMDVSHSGGGNVLDPDLSINSQLDHVRVDLVRGRPGSQSTHHKRGSGRRQHEQQQKRQEEELSTPWIIVTADLGQGPTMLTALGLLQKRLREERQKVVVEATLYRASVAAPRLNAKDGWVYVIGLGFEAPYLPRHGYRKGKASSSSP</sequence>
<comment type="caution">
    <text evidence="3">The sequence shown here is derived from an EMBL/GenBank/DDBJ whole genome shotgun (WGS) entry which is preliminary data.</text>
</comment>
<accession>A0A8J4GQX9</accession>
<feature type="region of interest" description="Disordered" evidence="1">
    <location>
        <begin position="472"/>
        <end position="502"/>
    </location>
</feature>
<feature type="compositionally biased region" description="Basic and acidic residues" evidence="1">
    <location>
        <begin position="490"/>
        <end position="501"/>
    </location>
</feature>
<dbReference type="Proteomes" id="UP000722791">
    <property type="component" value="Unassembled WGS sequence"/>
</dbReference>
<evidence type="ECO:0000256" key="1">
    <source>
        <dbReference type="SAM" id="MobiDB-lite"/>
    </source>
</evidence>
<feature type="compositionally biased region" description="Basic residues" evidence="1">
    <location>
        <begin position="92"/>
        <end position="104"/>
    </location>
</feature>
<dbReference type="EMBL" id="BNCQ01000047">
    <property type="protein sequence ID" value="GIM13215.1"/>
    <property type="molecule type" value="Genomic_DNA"/>
</dbReference>
<evidence type="ECO:0000313" key="4">
    <source>
        <dbReference type="Proteomes" id="UP000722791"/>
    </source>
</evidence>
<keyword evidence="2" id="KW-0732">Signal</keyword>
<dbReference type="AlphaFoldDB" id="A0A8J4GQX9"/>
<feature type="region of interest" description="Disordered" evidence="1">
    <location>
        <begin position="128"/>
        <end position="163"/>
    </location>
</feature>
<gene>
    <name evidence="3" type="ORF">Vretimale_16391</name>
</gene>
<proteinExistence type="predicted"/>